<dbReference type="PANTHER" id="PTHR30173">
    <property type="entry name" value="SIGMA 19 FACTOR"/>
    <property type="match status" value="1"/>
</dbReference>
<dbReference type="SUPFAM" id="SSF88946">
    <property type="entry name" value="Sigma2 domain of RNA polymerase sigma factors"/>
    <property type="match status" value="1"/>
</dbReference>
<dbReference type="Proteomes" id="UP000586827">
    <property type="component" value="Unassembled WGS sequence"/>
</dbReference>
<organism evidence="9 10">
    <name type="scientific">Nocardia uniformis</name>
    <dbReference type="NCBI Taxonomy" id="53432"/>
    <lineage>
        <taxon>Bacteria</taxon>
        <taxon>Bacillati</taxon>
        <taxon>Actinomycetota</taxon>
        <taxon>Actinomycetes</taxon>
        <taxon>Mycobacteriales</taxon>
        <taxon>Nocardiaceae</taxon>
        <taxon>Nocardia</taxon>
    </lineage>
</organism>
<keyword evidence="3" id="KW-0805">Transcription regulation</keyword>
<comment type="subunit">
    <text evidence="2">Interacts transiently with the RNA polymerase catalytic core formed by RpoA, RpoB, RpoC and RpoZ (2 alpha, 1 beta, 1 beta' and 1 omega subunit) to form the RNA polymerase holoenzyme that can initiate transcription.</text>
</comment>
<dbReference type="NCBIfam" id="TIGR02937">
    <property type="entry name" value="sigma70-ECF"/>
    <property type="match status" value="1"/>
</dbReference>
<evidence type="ECO:0000259" key="8">
    <source>
        <dbReference type="Pfam" id="PF08281"/>
    </source>
</evidence>
<dbReference type="GO" id="GO:0006352">
    <property type="term" value="P:DNA-templated transcription initiation"/>
    <property type="evidence" value="ECO:0007669"/>
    <property type="project" value="InterPro"/>
</dbReference>
<name>A0A849C2Y4_9NOCA</name>
<accession>A0A849C2Y4</accession>
<sequence>MDTATVARFEASRNRLASLAYRLLGSAADAEDTVQDAFLRWQAADREYIEVPEAWLTKIVTNLALDRLRSASVRRERTVGAWMPEPLLDGDPMLGPADTVEQRESVTLAVLTLMEHLSPVERAVYVLREAFAFSHAEIAEILDITESASQQHLHRSRRRITASVDRTDIDHASARRIVEAFLAAASSGRTDRLVALLTDDATAISDGAGGLAKQLIRYSTPERIATVVRVGLEPSPAKRRLAGGSPSIHAGVVNGCPALLFTLDDRVVGVAILELRDDKIVTVRGIAAPARLARLTEEWQRHEHDAPLIESW</sequence>
<dbReference type="GO" id="GO:0016987">
    <property type="term" value="F:sigma factor activity"/>
    <property type="evidence" value="ECO:0007669"/>
    <property type="project" value="UniProtKB-KW"/>
</dbReference>
<keyword evidence="4" id="KW-0731">Sigma factor</keyword>
<evidence type="ECO:0000256" key="6">
    <source>
        <dbReference type="ARBA" id="ARBA00023163"/>
    </source>
</evidence>
<evidence type="ECO:0000313" key="10">
    <source>
        <dbReference type="Proteomes" id="UP000586827"/>
    </source>
</evidence>
<evidence type="ECO:0000259" key="7">
    <source>
        <dbReference type="Pfam" id="PF04542"/>
    </source>
</evidence>
<comment type="caution">
    <text evidence="9">The sequence shown here is derived from an EMBL/GenBank/DDBJ whole genome shotgun (WGS) entry which is preliminary data.</text>
</comment>
<feature type="domain" description="RNA polymerase sigma-70 region 2" evidence="7">
    <location>
        <begin position="9"/>
        <end position="72"/>
    </location>
</feature>
<dbReference type="PANTHER" id="PTHR30173:SF36">
    <property type="entry name" value="ECF RNA POLYMERASE SIGMA FACTOR SIGJ"/>
    <property type="match status" value="1"/>
</dbReference>
<evidence type="ECO:0000256" key="1">
    <source>
        <dbReference type="ARBA" id="ARBA00010641"/>
    </source>
</evidence>
<dbReference type="Gene3D" id="1.10.1740.10">
    <property type="match status" value="1"/>
</dbReference>
<evidence type="ECO:0000256" key="4">
    <source>
        <dbReference type="ARBA" id="ARBA00023082"/>
    </source>
</evidence>
<dbReference type="InterPro" id="IPR013249">
    <property type="entry name" value="RNA_pol_sigma70_r4_t2"/>
</dbReference>
<dbReference type="SUPFAM" id="SSF54427">
    <property type="entry name" value="NTF2-like"/>
    <property type="match status" value="1"/>
</dbReference>
<dbReference type="InterPro" id="IPR032710">
    <property type="entry name" value="NTF2-like_dom_sf"/>
</dbReference>
<evidence type="ECO:0000256" key="3">
    <source>
        <dbReference type="ARBA" id="ARBA00023015"/>
    </source>
</evidence>
<evidence type="ECO:0000313" key="9">
    <source>
        <dbReference type="EMBL" id="NNH70675.1"/>
    </source>
</evidence>
<dbReference type="InterPro" id="IPR013324">
    <property type="entry name" value="RNA_pol_sigma_r3/r4-like"/>
</dbReference>
<proteinExistence type="inferred from homology"/>
<dbReference type="Pfam" id="PF08281">
    <property type="entry name" value="Sigma70_r4_2"/>
    <property type="match status" value="1"/>
</dbReference>
<comment type="similarity">
    <text evidence="1">Belongs to the sigma-70 factor family. ECF subfamily.</text>
</comment>
<dbReference type="GO" id="GO:0003677">
    <property type="term" value="F:DNA binding"/>
    <property type="evidence" value="ECO:0007669"/>
    <property type="project" value="UniProtKB-KW"/>
</dbReference>
<keyword evidence="6" id="KW-0804">Transcription</keyword>
<dbReference type="InterPro" id="IPR007627">
    <property type="entry name" value="RNA_pol_sigma70_r2"/>
</dbReference>
<evidence type="ECO:0000256" key="5">
    <source>
        <dbReference type="ARBA" id="ARBA00023125"/>
    </source>
</evidence>
<evidence type="ECO:0000256" key="2">
    <source>
        <dbReference type="ARBA" id="ARBA00011344"/>
    </source>
</evidence>
<dbReference type="InterPro" id="IPR013325">
    <property type="entry name" value="RNA_pol_sigma_r2"/>
</dbReference>
<keyword evidence="10" id="KW-1185">Reference proteome</keyword>
<dbReference type="InterPro" id="IPR036388">
    <property type="entry name" value="WH-like_DNA-bd_sf"/>
</dbReference>
<dbReference type="Pfam" id="PF04542">
    <property type="entry name" value="Sigma70_r2"/>
    <property type="match status" value="1"/>
</dbReference>
<dbReference type="InterPro" id="IPR052704">
    <property type="entry name" value="ECF_Sigma-70_Domain"/>
</dbReference>
<keyword evidence="5" id="KW-0238">DNA-binding</keyword>
<dbReference type="InterPro" id="IPR014284">
    <property type="entry name" value="RNA_pol_sigma-70_dom"/>
</dbReference>
<dbReference type="EMBL" id="JABELX010000004">
    <property type="protein sequence ID" value="NNH70675.1"/>
    <property type="molecule type" value="Genomic_DNA"/>
</dbReference>
<gene>
    <name evidence="9" type="ORF">HLB23_12505</name>
</gene>
<reference evidence="9 10" key="1">
    <citation type="submission" date="2020-05" db="EMBL/GenBank/DDBJ databases">
        <title>MicrobeNet Type strains.</title>
        <authorList>
            <person name="Nicholson A.C."/>
        </authorList>
    </citation>
    <scope>NUCLEOTIDE SEQUENCE [LARGE SCALE GENOMIC DNA]</scope>
    <source>
        <strain evidence="9 10">JCM 3224</strain>
    </source>
</reference>
<protein>
    <submittedName>
        <fullName evidence="9">Sigma-70 family RNA polymerase sigma factor</fullName>
    </submittedName>
</protein>
<dbReference type="Gene3D" id="3.10.450.50">
    <property type="match status" value="1"/>
</dbReference>
<dbReference type="RefSeq" id="WP_067522510.1">
    <property type="nucleotide sequence ID" value="NZ_JABELX010000004.1"/>
</dbReference>
<dbReference type="AlphaFoldDB" id="A0A849C2Y4"/>
<dbReference type="Gene3D" id="1.10.10.10">
    <property type="entry name" value="Winged helix-like DNA-binding domain superfamily/Winged helix DNA-binding domain"/>
    <property type="match status" value="1"/>
</dbReference>
<dbReference type="SUPFAM" id="SSF88659">
    <property type="entry name" value="Sigma3 and sigma4 domains of RNA polymerase sigma factors"/>
    <property type="match status" value="1"/>
</dbReference>
<feature type="domain" description="RNA polymerase sigma factor 70 region 4 type 2" evidence="8">
    <location>
        <begin position="109"/>
        <end position="160"/>
    </location>
</feature>